<name>A0A1H1WIL0_9ACTN</name>
<dbReference type="PANTHER" id="PTHR43194">
    <property type="entry name" value="HYDROLASE ALPHA/BETA FOLD FAMILY"/>
    <property type="match status" value="1"/>
</dbReference>
<accession>A0A1H1WIL0</accession>
<dbReference type="GO" id="GO:0003824">
    <property type="term" value="F:catalytic activity"/>
    <property type="evidence" value="ECO:0007669"/>
    <property type="project" value="UniProtKB-ARBA"/>
</dbReference>
<dbReference type="InterPro" id="IPR050228">
    <property type="entry name" value="Carboxylesterase_BioH"/>
</dbReference>
<dbReference type="AlphaFoldDB" id="A0A1H1WIL0"/>
<reference evidence="2 3" key="1">
    <citation type="submission" date="2016-10" db="EMBL/GenBank/DDBJ databases">
        <authorList>
            <person name="de Groot N.N."/>
        </authorList>
    </citation>
    <scope>NUCLEOTIDE SEQUENCE [LARGE SCALE GENOMIC DNA]</scope>
    <source>
        <strain evidence="2 3">DSM 21800</strain>
    </source>
</reference>
<protein>
    <submittedName>
        <fullName evidence="2">Pimeloyl-ACP methyl ester carboxylesterase</fullName>
    </submittedName>
</protein>
<dbReference type="Gene3D" id="3.40.50.1820">
    <property type="entry name" value="alpha/beta hydrolase"/>
    <property type="match status" value="1"/>
</dbReference>
<dbReference type="SUPFAM" id="SSF53474">
    <property type="entry name" value="alpha/beta-Hydrolases"/>
    <property type="match status" value="1"/>
</dbReference>
<evidence type="ECO:0000259" key="1">
    <source>
        <dbReference type="Pfam" id="PF00561"/>
    </source>
</evidence>
<evidence type="ECO:0000313" key="2">
    <source>
        <dbReference type="EMBL" id="SDS96963.1"/>
    </source>
</evidence>
<dbReference type="EMBL" id="LT629772">
    <property type="protein sequence ID" value="SDS96963.1"/>
    <property type="molecule type" value="Genomic_DNA"/>
</dbReference>
<keyword evidence="3" id="KW-1185">Reference proteome</keyword>
<gene>
    <name evidence="2" type="ORF">SAMN04489812_3672</name>
</gene>
<dbReference type="RefSeq" id="WP_231919912.1">
    <property type="nucleotide sequence ID" value="NZ_LT629772.1"/>
</dbReference>
<feature type="domain" description="AB hydrolase-1" evidence="1">
    <location>
        <begin position="23"/>
        <end position="256"/>
    </location>
</feature>
<dbReference type="Pfam" id="PF00561">
    <property type="entry name" value="Abhydrolase_1"/>
    <property type="match status" value="1"/>
</dbReference>
<dbReference type="PANTHER" id="PTHR43194:SF5">
    <property type="entry name" value="PIMELOYL-[ACYL-CARRIER PROTEIN] METHYL ESTER ESTERASE"/>
    <property type="match status" value="1"/>
</dbReference>
<dbReference type="STRING" id="630515.SAMN04489812_3672"/>
<sequence>MRLDQELSWRGRRVRWTRFGSGPPLVMCHGTPWSSVVWDRYAVALSAGFTVHLWDMPGYGQSSMDPDHAVDLGVQGELLADLVEHWRLDRPHVVAHDFGGAVSLRAHLLHGTEYSSLALVDVVALRPWGSPFFRLVAEHADVFEQLPAAIHRGALEAYIAGAAYRRLATDDLDDLTAPWLTDQGRAAFYRQIAQADECFTAEVEDRYRELTVPTKIIWGRQDSWIPVDRADRLARMIPAAELEMIDDAGHLITYDAPVALMAALERWLSGR</sequence>
<dbReference type="InterPro" id="IPR000073">
    <property type="entry name" value="AB_hydrolase_1"/>
</dbReference>
<proteinExistence type="predicted"/>
<dbReference type="Proteomes" id="UP000199103">
    <property type="component" value="Chromosome I"/>
</dbReference>
<organism evidence="2 3">
    <name type="scientific">Microlunatus soli</name>
    <dbReference type="NCBI Taxonomy" id="630515"/>
    <lineage>
        <taxon>Bacteria</taxon>
        <taxon>Bacillati</taxon>
        <taxon>Actinomycetota</taxon>
        <taxon>Actinomycetes</taxon>
        <taxon>Propionibacteriales</taxon>
        <taxon>Propionibacteriaceae</taxon>
        <taxon>Microlunatus</taxon>
    </lineage>
</organism>
<dbReference type="PRINTS" id="PR00111">
    <property type="entry name" value="ABHYDROLASE"/>
</dbReference>
<evidence type="ECO:0000313" key="3">
    <source>
        <dbReference type="Proteomes" id="UP000199103"/>
    </source>
</evidence>
<dbReference type="InterPro" id="IPR029058">
    <property type="entry name" value="AB_hydrolase_fold"/>
</dbReference>